<keyword evidence="16" id="KW-1185">Reference proteome</keyword>
<evidence type="ECO:0000256" key="8">
    <source>
        <dbReference type="ARBA" id="ARBA00022927"/>
    </source>
</evidence>
<evidence type="ECO:0000256" key="2">
    <source>
        <dbReference type="ARBA" id="ARBA00010690"/>
    </source>
</evidence>
<keyword evidence="6 13" id="KW-0812">Transmembrane</keyword>
<dbReference type="Gene3D" id="6.10.250.2080">
    <property type="match status" value="1"/>
</dbReference>
<dbReference type="InterPro" id="IPR006135">
    <property type="entry name" value="T3SS_substrate_exporter"/>
</dbReference>
<keyword evidence="10 13" id="KW-0472">Membrane</keyword>
<evidence type="ECO:0000256" key="7">
    <source>
        <dbReference type="ARBA" id="ARBA00022795"/>
    </source>
</evidence>
<keyword evidence="5 13" id="KW-1003">Cell membrane</keyword>
<keyword evidence="7 13" id="KW-1005">Bacterial flagellum biogenesis</keyword>
<dbReference type="GO" id="GO:0044780">
    <property type="term" value="P:bacterial-type flagellum assembly"/>
    <property type="evidence" value="ECO:0007669"/>
    <property type="project" value="InterPro"/>
</dbReference>
<comment type="function">
    <text evidence="12 13">Required for formation of the rod structure in the basal body of the flagellar apparatus. Together with FliI and FliH, may constitute the export apparatus of flagellin.</text>
</comment>
<dbReference type="InterPro" id="IPR029025">
    <property type="entry name" value="T3SS_substrate_exporter_C"/>
</dbReference>
<evidence type="ECO:0000313" key="16">
    <source>
        <dbReference type="Proteomes" id="UP000078410"/>
    </source>
</evidence>
<feature type="transmembrane region" description="Helical" evidence="13">
    <location>
        <begin position="171"/>
        <end position="190"/>
    </location>
</feature>
<dbReference type="GO" id="GO:0005886">
    <property type="term" value="C:plasma membrane"/>
    <property type="evidence" value="ECO:0007669"/>
    <property type="project" value="UniProtKB-SubCell"/>
</dbReference>
<evidence type="ECO:0000256" key="13">
    <source>
        <dbReference type="RuleBase" id="RU364091"/>
    </source>
</evidence>
<accession>A0A1B7IR18</accession>
<dbReference type="PANTHER" id="PTHR30531">
    <property type="entry name" value="FLAGELLAR BIOSYNTHETIC PROTEIN FLHB"/>
    <property type="match status" value="1"/>
</dbReference>
<keyword evidence="8 13" id="KW-0653">Protein transport</keyword>
<dbReference type="AlphaFoldDB" id="A0A1B7IR18"/>
<evidence type="ECO:0000256" key="10">
    <source>
        <dbReference type="ARBA" id="ARBA00023136"/>
    </source>
</evidence>
<keyword evidence="9 13" id="KW-1133">Transmembrane helix</keyword>
<comment type="similarity">
    <text evidence="2 13">Belongs to the type III secretion exporter family.</text>
</comment>
<dbReference type="FunFam" id="3.40.1690.10:FF:000001">
    <property type="entry name" value="Flagellar biosynthetic protein FlhB"/>
    <property type="match status" value="1"/>
</dbReference>
<comment type="caution">
    <text evidence="15">The sequence shown here is derived from an EMBL/GenBank/DDBJ whole genome shotgun (WGS) entry which is preliminary data.</text>
</comment>
<feature type="transmembrane region" description="Helical" evidence="13">
    <location>
        <begin position="58"/>
        <end position="75"/>
    </location>
</feature>
<evidence type="ECO:0000256" key="4">
    <source>
        <dbReference type="ARBA" id="ARBA00022448"/>
    </source>
</evidence>
<dbReference type="EMBL" id="LXER01000017">
    <property type="protein sequence ID" value="OAT32179.1"/>
    <property type="molecule type" value="Genomic_DNA"/>
</dbReference>
<comment type="subcellular location">
    <subcellularLocation>
        <location evidence="1">Cell membrane</location>
        <topology evidence="1">Multi-pass membrane protein</topology>
    </subcellularLocation>
</comment>
<gene>
    <name evidence="13" type="primary">flhB</name>
    <name evidence="15" type="ORF">M975_2071</name>
</gene>
<feature type="transmembrane region" description="Helical" evidence="13">
    <location>
        <begin position="114"/>
        <end position="141"/>
    </location>
</feature>
<dbReference type="GO" id="GO:0009306">
    <property type="term" value="P:protein secretion"/>
    <property type="evidence" value="ECO:0007669"/>
    <property type="project" value="InterPro"/>
</dbReference>
<dbReference type="SUPFAM" id="SSF160544">
    <property type="entry name" value="EscU C-terminal domain-like"/>
    <property type="match status" value="1"/>
</dbReference>
<evidence type="ECO:0000256" key="11">
    <source>
        <dbReference type="ARBA" id="ARBA00023225"/>
    </source>
</evidence>
<feature type="region of interest" description="Disordered" evidence="14">
    <location>
        <begin position="29"/>
        <end position="50"/>
    </location>
</feature>
<sequence length="408" mass="45125">MFICPLAVTCSGIILLNVYLYDEAGVSEESDDDKTEAPTPHRLEKAREDGQIPRSRELTSLLMLLVGISIIWLGGEPLARQLAAMLSAGLHFDHSIINDPNLIVSQISLLIKQAVWALLPLIFGLVIVAIAAPMMLGGLLFSGKSIQFKFSKMNPIAGLGRMFSAQAGSELLKAILKALLVGSVTAWYLLHKWPEMMRLMSEPPLAALGHALNMVAVCGLLIVLGLTPMVAFDVFFQIYSNIKKLRMSRQDIRDEFKQQEGDPHVKGRIRQQQRAVARRRMMADVPKADVIVTNPTHYSVALQYDENKMSAPKVLAKGAGLVALRIREIGNEHRIPMLEAPPLARALYRHAEIGQQIPGQLYSAVAEVLAWVWQLRRWRVAGGLIPKKPENLPVPEALDFANEKDSDG</sequence>
<name>A0A1B7IR18_9ENTR</name>
<dbReference type="PATRIC" id="fig|1354251.4.peg.2143"/>
<evidence type="ECO:0000313" key="15">
    <source>
        <dbReference type="EMBL" id="OAT32179.1"/>
    </source>
</evidence>
<evidence type="ECO:0000256" key="3">
    <source>
        <dbReference type="ARBA" id="ARBA00021622"/>
    </source>
</evidence>
<evidence type="ECO:0000256" key="14">
    <source>
        <dbReference type="SAM" id="MobiDB-lite"/>
    </source>
</evidence>
<dbReference type="Gene3D" id="3.40.1690.10">
    <property type="entry name" value="secretion proteins EscU"/>
    <property type="match status" value="1"/>
</dbReference>
<evidence type="ECO:0000256" key="9">
    <source>
        <dbReference type="ARBA" id="ARBA00022989"/>
    </source>
</evidence>
<dbReference type="InterPro" id="IPR006136">
    <property type="entry name" value="FlhB"/>
</dbReference>
<proteinExistence type="inferred from homology"/>
<feature type="transmembrane region" description="Helical" evidence="13">
    <location>
        <begin position="210"/>
        <end position="239"/>
    </location>
</feature>
<evidence type="ECO:0000256" key="1">
    <source>
        <dbReference type="ARBA" id="ARBA00004651"/>
    </source>
</evidence>
<evidence type="ECO:0000256" key="12">
    <source>
        <dbReference type="ARBA" id="ARBA00025078"/>
    </source>
</evidence>
<keyword evidence="15" id="KW-0969">Cilium</keyword>
<evidence type="ECO:0000256" key="6">
    <source>
        <dbReference type="ARBA" id="ARBA00022692"/>
    </source>
</evidence>
<dbReference type="Pfam" id="PF01312">
    <property type="entry name" value="Bac_export_2"/>
    <property type="match status" value="1"/>
</dbReference>
<protein>
    <recommendedName>
        <fullName evidence="3 13">Flagellar biosynthetic protein FlhB</fullName>
    </recommendedName>
</protein>
<keyword evidence="11 13" id="KW-1006">Bacterial flagellum protein export</keyword>
<feature type="compositionally biased region" description="Basic and acidic residues" evidence="14">
    <location>
        <begin position="35"/>
        <end position="50"/>
    </location>
</feature>
<dbReference type="PANTHER" id="PTHR30531:SF12">
    <property type="entry name" value="FLAGELLAR BIOSYNTHETIC PROTEIN FLHB"/>
    <property type="match status" value="1"/>
</dbReference>
<dbReference type="Proteomes" id="UP000078410">
    <property type="component" value="Unassembled WGS sequence"/>
</dbReference>
<reference evidence="15 16" key="1">
    <citation type="submission" date="2016-04" db="EMBL/GenBank/DDBJ databases">
        <title>ATOL: Assembling a taxonomically balanced genome-scale reconstruction of the evolutionary history of the Enterobacteriaceae.</title>
        <authorList>
            <person name="Plunkett G.III."/>
            <person name="Neeno-Eckwall E.C."/>
            <person name="Glasner J.D."/>
            <person name="Perna N.T."/>
        </authorList>
    </citation>
    <scope>NUCLEOTIDE SEQUENCE [LARGE SCALE GENOMIC DNA]</scope>
    <source>
        <strain evidence="15 16">ATCC 51605</strain>
    </source>
</reference>
<keyword evidence="15" id="KW-0966">Cell projection</keyword>
<keyword evidence="4 13" id="KW-0813">Transport</keyword>
<dbReference type="PRINTS" id="PR00950">
    <property type="entry name" value="TYPE3IMSPROT"/>
</dbReference>
<dbReference type="NCBIfam" id="TIGR00328">
    <property type="entry name" value="flhB"/>
    <property type="match status" value="1"/>
</dbReference>
<keyword evidence="15" id="KW-0282">Flagellum</keyword>
<organism evidence="15 16">
    <name type="scientific">Buttiauxella brennerae ATCC 51605</name>
    <dbReference type="NCBI Taxonomy" id="1354251"/>
    <lineage>
        <taxon>Bacteria</taxon>
        <taxon>Pseudomonadati</taxon>
        <taxon>Pseudomonadota</taxon>
        <taxon>Gammaproteobacteria</taxon>
        <taxon>Enterobacterales</taxon>
        <taxon>Enterobacteriaceae</taxon>
        <taxon>Buttiauxella</taxon>
    </lineage>
</organism>
<evidence type="ECO:0000256" key="5">
    <source>
        <dbReference type="ARBA" id="ARBA00022475"/>
    </source>
</evidence>